<dbReference type="PANTHER" id="PTHR30093:SF44">
    <property type="entry name" value="TYPE II SECRETION SYSTEM CORE PROTEIN G"/>
    <property type="match status" value="1"/>
</dbReference>
<evidence type="ECO:0000256" key="5">
    <source>
        <dbReference type="ARBA" id="ARBA00023136"/>
    </source>
</evidence>
<keyword evidence="8" id="KW-1185">Reference proteome</keyword>
<dbReference type="PROSITE" id="PS00409">
    <property type="entry name" value="PROKAR_NTER_METHYL"/>
    <property type="match status" value="1"/>
</dbReference>
<comment type="caution">
    <text evidence="7">The sequence shown here is derived from an EMBL/GenBank/DDBJ whole genome shotgun (WGS) entry which is preliminary data.</text>
</comment>
<dbReference type="NCBIfam" id="TIGR02532">
    <property type="entry name" value="IV_pilin_GFxxxE"/>
    <property type="match status" value="1"/>
</dbReference>
<dbReference type="SUPFAM" id="SSF54523">
    <property type="entry name" value="Pili subunits"/>
    <property type="match status" value="1"/>
</dbReference>
<evidence type="ECO:0000313" key="7">
    <source>
        <dbReference type="EMBL" id="MCB7385969.1"/>
    </source>
</evidence>
<evidence type="ECO:0000256" key="2">
    <source>
        <dbReference type="ARBA" id="ARBA00022481"/>
    </source>
</evidence>
<evidence type="ECO:0000256" key="3">
    <source>
        <dbReference type="ARBA" id="ARBA00022692"/>
    </source>
</evidence>
<dbReference type="EMBL" id="JAJCIS010000001">
    <property type="protein sequence ID" value="MCB7385969.1"/>
    <property type="molecule type" value="Genomic_DNA"/>
</dbReference>
<feature type="transmembrane region" description="Helical" evidence="6">
    <location>
        <begin position="20"/>
        <end position="42"/>
    </location>
</feature>
<dbReference type="Pfam" id="PF07963">
    <property type="entry name" value="N_methyl"/>
    <property type="match status" value="1"/>
</dbReference>
<keyword evidence="5 6" id="KW-0472">Membrane</keyword>
<dbReference type="Proteomes" id="UP001299546">
    <property type="component" value="Unassembled WGS sequence"/>
</dbReference>
<protein>
    <submittedName>
        <fullName evidence="7">Prepilin-type N-terminal cleavage/methylation domain-containing protein</fullName>
    </submittedName>
</protein>
<accession>A0ABS8DCP0</accession>
<sequence length="143" mass="15298">MIQRLKKAKENKKGFTLVELIVVLVILAILIALLVPALTGYINKANEKKVGTEARNALMAAQTLASEKYAEKSTSAGYTPTFAENGDIKLSAVQTLAETPVAPTSVTCNAQGQVTVLVYTNKGYTATYTKANDTQWAITTATN</sequence>
<evidence type="ECO:0000256" key="4">
    <source>
        <dbReference type="ARBA" id="ARBA00022989"/>
    </source>
</evidence>
<dbReference type="RefSeq" id="WP_066732005.1">
    <property type="nucleotide sequence ID" value="NZ_JAJCIQ010000001.1"/>
</dbReference>
<keyword evidence="3 6" id="KW-0812">Transmembrane</keyword>
<evidence type="ECO:0000313" key="8">
    <source>
        <dbReference type="Proteomes" id="UP001299546"/>
    </source>
</evidence>
<reference evidence="7 8" key="1">
    <citation type="submission" date="2021-10" db="EMBL/GenBank/DDBJ databases">
        <title>Collection of gut derived symbiotic bacterial strains cultured from healthy donors.</title>
        <authorList>
            <person name="Lin H."/>
            <person name="Littmann E."/>
            <person name="Kohout C."/>
            <person name="Pamer E.G."/>
        </authorList>
    </citation>
    <scope>NUCLEOTIDE SEQUENCE [LARGE SCALE GENOMIC DNA]</scope>
    <source>
        <strain evidence="7 8">DFI.1.165</strain>
    </source>
</reference>
<name>A0ABS8DCP0_9FIRM</name>
<dbReference type="Gene3D" id="3.30.700.10">
    <property type="entry name" value="Glycoprotein, Type 4 Pilin"/>
    <property type="match status" value="1"/>
</dbReference>
<evidence type="ECO:0000256" key="6">
    <source>
        <dbReference type="SAM" id="Phobius"/>
    </source>
</evidence>
<keyword evidence="4 6" id="KW-1133">Transmembrane helix</keyword>
<dbReference type="PANTHER" id="PTHR30093">
    <property type="entry name" value="GENERAL SECRETION PATHWAY PROTEIN G"/>
    <property type="match status" value="1"/>
</dbReference>
<proteinExistence type="predicted"/>
<dbReference type="InterPro" id="IPR012902">
    <property type="entry name" value="N_methyl_site"/>
</dbReference>
<keyword evidence="2" id="KW-0488">Methylation</keyword>
<gene>
    <name evidence="7" type="ORF">LIZ65_01605</name>
</gene>
<organism evidence="7 8">
    <name type="scientific">Bariatricus massiliensis</name>
    <dbReference type="NCBI Taxonomy" id="1745713"/>
    <lineage>
        <taxon>Bacteria</taxon>
        <taxon>Bacillati</taxon>
        <taxon>Bacillota</taxon>
        <taxon>Clostridia</taxon>
        <taxon>Lachnospirales</taxon>
        <taxon>Lachnospiraceae</taxon>
        <taxon>Bariatricus</taxon>
    </lineage>
</organism>
<dbReference type="InterPro" id="IPR045584">
    <property type="entry name" value="Pilin-like"/>
</dbReference>
<evidence type="ECO:0000256" key="1">
    <source>
        <dbReference type="ARBA" id="ARBA00004167"/>
    </source>
</evidence>
<comment type="subcellular location">
    <subcellularLocation>
        <location evidence="1">Membrane</location>
        <topology evidence="1">Single-pass membrane protein</topology>
    </subcellularLocation>
</comment>